<organism evidence="1 3">
    <name type="scientific">Mycena citricolor</name>
    <dbReference type="NCBI Taxonomy" id="2018698"/>
    <lineage>
        <taxon>Eukaryota</taxon>
        <taxon>Fungi</taxon>
        <taxon>Dikarya</taxon>
        <taxon>Basidiomycota</taxon>
        <taxon>Agaricomycotina</taxon>
        <taxon>Agaricomycetes</taxon>
        <taxon>Agaricomycetidae</taxon>
        <taxon>Agaricales</taxon>
        <taxon>Marasmiineae</taxon>
        <taxon>Mycenaceae</taxon>
        <taxon>Mycena</taxon>
    </lineage>
</organism>
<evidence type="ECO:0000313" key="2">
    <source>
        <dbReference type="EMBL" id="CAK5281086.1"/>
    </source>
</evidence>
<name>A0AAD2GWX8_9AGAR</name>
<comment type="caution">
    <text evidence="1">The sequence shown here is derived from an EMBL/GenBank/DDBJ whole genome shotgun (WGS) entry which is preliminary data.</text>
</comment>
<dbReference type="Gene3D" id="1.20.1280.50">
    <property type="match status" value="1"/>
</dbReference>
<protein>
    <recommendedName>
        <fullName evidence="4">F-box domain-containing protein</fullName>
    </recommendedName>
</protein>
<dbReference type="EMBL" id="CAVNYO010000444">
    <property type="protein sequence ID" value="CAK5281086.1"/>
    <property type="molecule type" value="Genomic_DNA"/>
</dbReference>
<accession>A0AAD2GWX8</accession>
<dbReference type="AlphaFoldDB" id="A0AAD2GWX8"/>
<reference evidence="1" key="1">
    <citation type="submission" date="2023-11" db="EMBL/GenBank/DDBJ databases">
        <authorList>
            <person name="De Vega J J."/>
            <person name="De Vega J J."/>
        </authorList>
    </citation>
    <scope>NUCLEOTIDE SEQUENCE</scope>
</reference>
<sequence>MDMDYAQDVTRDRAPGDLGARMETDFTRLITSNRVPTAEERVSIQTRLEFLQGRLQSLSADLPAASTTVSAQPRAVQESMEALRSVISVTRRLPDDILCEIFRATVPPDPHMSTKEAPLLLGRICSGWRRLAYMTTPDLWKNVHVVVPDKAHLNRLCDAVDDWLSRSGALGLCVSLAVSDACEPDSDNIATVIDVLTRFSTRWRRVKLTLSPHTTLTPLTNLRPQDVPRLESISLTSIGVGTWRNSDAPLDVPWRKLPFLRTYALRKVSLVNLGGKFLTLPVIWPLLSSLTLLGGGLKDSTIYQFTMQSALLLLRECTRLVQLKLCVTSDQQVVAMPEADESSKNHLSTLVTMPLLTHLSVENREYALPNALHFFRSLVLPSLRSFAYEGPKYEYEYSTSAHRAILPFSPLLGQSALERLTMDIPGVTRAAFIHCMELVPKLKALRIEPGPGYDPWSPVGIATLQPTMSAEDLVQLLTTSNHLLANLRSLEIHRTSQLTDQAILDLLLSHGRSLRRLDVSLTRAREFDILPLVDHLVARGLDLRLRYLQSK</sequence>
<dbReference type="Gene3D" id="3.80.10.10">
    <property type="entry name" value="Ribonuclease Inhibitor"/>
    <property type="match status" value="1"/>
</dbReference>
<evidence type="ECO:0000313" key="1">
    <source>
        <dbReference type="EMBL" id="CAK5265544.1"/>
    </source>
</evidence>
<evidence type="ECO:0008006" key="4">
    <source>
        <dbReference type="Google" id="ProtNLM"/>
    </source>
</evidence>
<keyword evidence="3" id="KW-1185">Reference proteome</keyword>
<proteinExistence type="predicted"/>
<dbReference type="EMBL" id="CAVNYO010000092">
    <property type="protein sequence ID" value="CAK5265544.1"/>
    <property type="molecule type" value="Genomic_DNA"/>
</dbReference>
<dbReference type="InterPro" id="IPR032675">
    <property type="entry name" value="LRR_dom_sf"/>
</dbReference>
<evidence type="ECO:0000313" key="3">
    <source>
        <dbReference type="Proteomes" id="UP001295794"/>
    </source>
</evidence>
<gene>
    <name evidence="2" type="ORF">MYCIT1_LOCUS31963</name>
    <name evidence="1" type="ORF">MYCIT1_LOCUS6610</name>
</gene>
<dbReference type="Proteomes" id="UP001295794">
    <property type="component" value="Unassembled WGS sequence"/>
</dbReference>